<evidence type="ECO:0000313" key="10">
    <source>
        <dbReference type="EMBL" id="HGS04969.1"/>
    </source>
</evidence>
<keyword evidence="7 8" id="KW-0472">Membrane</keyword>
<evidence type="ECO:0000256" key="2">
    <source>
        <dbReference type="ARBA" id="ARBA00009843"/>
    </source>
</evidence>
<feature type="transmembrane region" description="Helical" evidence="8">
    <location>
        <begin position="243"/>
        <end position="261"/>
    </location>
</feature>
<dbReference type="CDD" id="cd01116">
    <property type="entry name" value="P_permease"/>
    <property type="match status" value="1"/>
</dbReference>
<feature type="transmembrane region" description="Helical" evidence="8">
    <location>
        <begin position="552"/>
        <end position="576"/>
    </location>
</feature>
<keyword evidence="3" id="KW-0813">Transport</keyword>
<dbReference type="GO" id="GO:0005886">
    <property type="term" value="C:plasma membrane"/>
    <property type="evidence" value="ECO:0007669"/>
    <property type="project" value="UniProtKB-SubCell"/>
</dbReference>
<feature type="transmembrane region" description="Helical" evidence="8">
    <location>
        <begin position="513"/>
        <end position="532"/>
    </location>
</feature>
<evidence type="ECO:0000256" key="5">
    <source>
        <dbReference type="ARBA" id="ARBA00022692"/>
    </source>
</evidence>
<feature type="transmembrane region" description="Helical" evidence="8">
    <location>
        <begin position="145"/>
        <end position="162"/>
    </location>
</feature>
<accession>A0A7V4G7S9</accession>
<dbReference type="EMBL" id="DSXI01000254">
    <property type="protein sequence ID" value="HGS04969.1"/>
    <property type="molecule type" value="Genomic_DNA"/>
</dbReference>
<dbReference type="PRINTS" id="PR00758">
    <property type="entry name" value="ARSENICPUMP"/>
</dbReference>
<organism evidence="10">
    <name type="scientific">Desulfobacca acetoxidans</name>
    <dbReference type="NCBI Taxonomy" id="60893"/>
    <lineage>
        <taxon>Bacteria</taxon>
        <taxon>Pseudomonadati</taxon>
        <taxon>Thermodesulfobacteriota</taxon>
        <taxon>Desulfobaccia</taxon>
        <taxon>Desulfobaccales</taxon>
        <taxon>Desulfobaccaceae</taxon>
        <taxon>Desulfobacca</taxon>
    </lineage>
</organism>
<comment type="similarity">
    <text evidence="2">Belongs to the CitM (TC 2.A.11) transporter family.</text>
</comment>
<dbReference type="PANTHER" id="PTHR43568:SF1">
    <property type="entry name" value="P PROTEIN"/>
    <property type="match status" value="1"/>
</dbReference>
<feature type="transmembrane region" description="Helical" evidence="8">
    <location>
        <begin position="434"/>
        <end position="456"/>
    </location>
</feature>
<dbReference type="PANTHER" id="PTHR43568">
    <property type="entry name" value="P PROTEIN"/>
    <property type="match status" value="1"/>
</dbReference>
<feature type="transmembrane region" description="Helical" evidence="8">
    <location>
        <begin position="200"/>
        <end position="222"/>
    </location>
</feature>
<feature type="transmembrane region" description="Helical" evidence="8">
    <location>
        <begin position="377"/>
        <end position="398"/>
    </location>
</feature>
<feature type="domain" description="Citrate transporter-like" evidence="9">
    <location>
        <begin position="157"/>
        <end position="521"/>
    </location>
</feature>
<evidence type="ECO:0000259" key="9">
    <source>
        <dbReference type="Pfam" id="PF03600"/>
    </source>
</evidence>
<feature type="transmembrane region" description="Helical" evidence="8">
    <location>
        <begin position="169"/>
        <end position="188"/>
    </location>
</feature>
<keyword evidence="4" id="KW-1003">Cell membrane</keyword>
<sequence>MNRSRRYTAMILGTILFLMGIGPSMLPAAPPAPGDRLSLAGSVKNLQGKGVKEVEVEVLLNGEPLKPQGKEEHITTGSQGAFRAVFQLPSQTLPGARLEVKAAKPSWQEVPPTLVMPVQVGTDHEGNRLLQAQVELTMKRRITPAFWLAAVVLLLVYALIAAEVLHRTLAALLGAAVILFISYTVGTFDKNYFILSFEDAMRAIDLNVIFLLMGMMIIVGVLKKTGLFQWLAYQSYALARGNVFILSSILMLVTAVASAFLDNVTTMLLMIPVTIEIAVTLKINPIALLIPEVFASNVGGTATLIGDPPNIIIGSYAKLSFTDFIVNLTGIVAICMVVTLIYYVYWYKKAYLQADVKDVARNLAFMKQEYKITNKKLLLYSLIFLAFTIFLFIIHGVLHMEPSIAALMGAMLLLVVSRVDIVEMLEHEVEWPTLIFFMALFIVVAGAEETGLIQVIAEWVAQVSRGSLVVAVLMVLWVSALASAAIDNIPFTATMLPIIAFLNETIPGAETGILWWSLALGACLGGNGTMIGASANVVTVGLAERAGYHISFLYYMKACFIPMLITIVLCSIFLLFKI</sequence>
<evidence type="ECO:0000256" key="8">
    <source>
        <dbReference type="SAM" id="Phobius"/>
    </source>
</evidence>
<dbReference type="InterPro" id="IPR051475">
    <property type="entry name" value="Diverse_Ion_Transporter"/>
</dbReference>
<evidence type="ECO:0000256" key="1">
    <source>
        <dbReference type="ARBA" id="ARBA00004651"/>
    </source>
</evidence>
<dbReference type="Pfam" id="PF03600">
    <property type="entry name" value="CitMHS"/>
    <property type="match status" value="1"/>
</dbReference>
<dbReference type="InterPro" id="IPR004680">
    <property type="entry name" value="Cit_transptr-like_dom"/>
</dbReference>
<feature type="transmembrane region" description="Helical" evidence="8">
    <location>
        <begin position="324"/>
        <end position="345"/>
    </location>
</feature>
<evidence type="ECO:0000256" key="6">
    <source>
        <dbReference type="ARBA" id="ARBA00022989"/>
    </source>
</evidence>
<evidence type="ECO:0000256" key="3">
    <source>
        <dbReference type="ARBA" id="ARBA00022448"/>
    </source>
</evidence>
<keyword evidence="5 8" id="KW-0812">Transmembrane</keyword>
<dbReference type="AlphaFoldDB" id="A0A7V4G7S9"/>
<gene>
    <name evidence="10" type="ORF">ENT08_04410</name>
</gene>
<comment type="caution">
    <text evidence="10">The sequence shown here is derived from an EMBL/GenBank/DDBJ whole genome shotgun (WGS) entry which is preliminary data.</text>
</comment>
<evidence type="ECO:0000256" key="7">
    <source>
        <dbReference type="ARBA" id="ARBA00023136"/>
    </source>
</evidence>
<keyword evidence="6 8" id="KW-1133">Transmembrane helix</keyword>
<evidence type="ECO:0000256" key="4">
    <source>
        <dbReference type="ARBA" id="ARBA00022475"/>
    </source>
</evidence>
<comment type="subcellular location">
    <subcellularLocation>
        <location evidence="1">Cell membrane</location>
        <topology evidence="1">Multi-pass membrane protein</topology>
    </subcellularLocation>
</comment>
<reference evidence="10" key="1">
    <citation type="journal article" date="2020" name="mSystems">
        <title>Genome- and Community-Level Interaction Insights into Carbon Utilization and Element Cycling Functions of Hydrothermarchaeota in Hydrothermal Sediment.</title>
        <authorList>
            <person name="Zhou Z."/>
            <person name="Liu Y."/>
            <person name="Xu W."/>
            <person name="Pan J."/>
            <person name="Luo Z.H."/>
            <person name="Li M."/>
        </authorList>
    </citation>
    <scope>NUCLEOTIDE SEQUENCE [LARGE SCALE GENOMIC DNA]</scope>
    <source>
        <strain evidence="10">SpSt-548</strain>
    </source>
</reference>
<proteinExistence type="inferred from homology"/>
<dbReference type="GO" id="GO:0015105">
    <property type="term" value="F:arsenite transmembrane transporter activity"/>
    <property type="evidence" value="ECO:0007669"/>
    <property type="project" value="InterPro"/>
</dbReference>
<feature type="transmembrane region" description="Helical" evidence="8">
    <location>
        <begin position="404"/>
        <end position="422"/>
    </location>
</feature>
<dbReference type="InterPro" id="IPR000802">
    <property type="entry name" value="Arsenical_pump_ArsB"/>
</dbReference>
<protein>
    <submittedName>
        <fullName evidence="10">Citrate transporter</fullName>
    </submittedName>
</protein>
<name>A0A7V4G7S9_9BACT</name>
<feature type="transmembrane region" description="Helical" evidence="8">
    <location>
        <begin position="468"/>
        <end position="501"/>
    </location>
</feature>